<feature type="transmembrane region" description="Helical" evidence="2">
    <location>
        <begin position="104"/>
        <end position="125"/>
    </location>
</feature>
<evidence type="ECO:0008006" key="5">
    <source>
        <dbReference type="Google" id="ProtNLM"/>
    </source>
</evidence>
<feature type="transmembrane region" description="Helical" evidence="2">
    <location>
        <begin position="78"/>
        <end position="98"/>
    </location>
</feature>
<gene>
    <name evidence="3" type="ORF">LFA_3615</name>
</gene>
<keyword evidence="2" id="KW-1133">Transmembrane helix</keyword>
<feature type="compositionally biased region" description="Basic and acidic residues" evidence="1">
    <location>
        <begin position="166"/>
        <end position="189"/>
    </location>
</feature>
<organism evidence="3 4">
    <name type="scientific">Legionella fallonii LLAP-10</name>
    <dbReference type="NCBI Taxonomy" id="1212491"/>
    <lineage>
        <taxon>Bacteria</taxon>
        <taxon>Pseudomonadati</taxon>
        <taxon>Pseudomonadota</taxon>
        <taxon>Gammaproteobacteria</taxon>
        <taxon>Legionellales</taxon>
        <taxon>Legionellaceae</taxon>
        <taxon>Legionella</taxon>
    </lineage>
</organism>
<evidence type="ECO:0000313" key="3">
    <source>
        <dbReference type="EMBL" id="CEG58944.1"/>
    </source>
</evidence>
<evidence type="ECO:0000256" key="2">
    <source>
        <dbReference type="SAM" id="Phobius"/>
    </source>
</evidence>
<dbReference type="EMBL" id="LN614827">
    <property type="protein sequence ID" value="CEG58944.1"/>
    <property type="molecule type" value="Genomic_DNA"/>
</dbReference>
<protein>
    <recommendedName>
        <fullName evidence="5">Transmembrane protein</fullName>
    </recommendedName>
</protein>
<dbReference type="RefSeq" id="WP_045097161.1">
    <property type="nucleotide sequence ID" value="NZ_LN614827.1"/>
</dbReference>
<accession>A0A098G8X2</accession>
<feature type="compositionally biased region" description="Low complexity" evidence="1">
    <location>
        <begin position="235"/>
        <end position="248"/>
    </location>
</feature>
<evidence type="ECO:0000313" key="4">
    <source>
        <dbReference type="Proteomes" id="UP000032430"/>
    </source>
</evidence>
<dbReference type="AlphaFoldDB" id="A0A098G8X2"/>
<keyword evidence="4" id="KW-1185">Reference proteome</keyword>
<keyword evidence="2" id="KW-0812">Transmembrane</keyword>
<dbReference type="KEGG" id="lfa:LFA_3615"/>
<name>A0A098G8X2_9GAMM</name>
<feature type="transmembrane region" description="Helical" evidence="2">
    <location>
        <begin position="132"/>
        <end position="155"/>
    </location>
</feature>
<sequence length="255" mass="27384">MTAKDFFTGFFYLPARAFSTITDLVLGSYKRKDDGSIKEASKEASNTNPGLLGFVFESVMYIARGISNFIYNHQTAIAAAFWASLVLSGAAALTVFLWPAALTAVATFSIYGLSIAAIVGTEAAAQIGAIAALTFAVTSVATYAIAAVVNTINWIKSCCTKTNPDENKGKQFDLGNEETKENEDTKENEATNSSAKKMAEKLGTPTPFTQVQKEEKKDDTAPVTGVKMFGKPKGEQVVEQTVEQTVEQMSKPVMV</sequence>
<proteinExistence type="predicted"/>
<feature type="region of interest" description="Disordered" evidence="1">
    <location>
        <begin position="166"/>
        <end position="255"/>
    </location>
</feature>
<reference evidence="4" key="1">
    <citation type="submission" date="2014-09" db="EMBL/GenBank/DDBJ databases">
        <authorList>
            <person name="Gomez-Valero L."/>
        </authorList>
    </citation>
    <scope>NUCLEOTIDE SEQUENCE [LARGE SCALE GENOMIC DNA]</scope>
    <source>
        <strain evidence="4">ATCC700992</strain>
    </source>
</reference>
<dbReference type="HOGENOM" id="CLU_1136928_0_0_6"/>
<keyword evidence="2" id="KW-0472">Membrane</keyword>
<dbReference type="Proteomes" id="UP000032430">
    <property type="component" value="Chromosome I"/>
</dbReference>
<dbReference type="OrthoDB" id="5654363at2"/>
<dbReference type="STRING" id="1212491.LFA_3615"/>
<evidence type="ECO:0000256" key="1">
    <source>
        <dbReference type="SAM" id="MobiDB-lite"/>
    </source>
</evidence>